<keyword evidence="11 17" id="KW-1133">Transmembrane helix</keyword>
<dbReference type="EC" id="2.7.13.3" evidence="3"/>
<dbReference type="CDD" id="cd00082">
    <property type="entry name" value="HisKA"/>
    <property type="match status" value="1"/>
</dbReference>
<evidence type="ECO:0000259" key="21">
    <source>
        <dbReference type="PROSITE" id="PS50113"/>
    </source>
</evidence>
<dbReference type="SUPFAM" id="SSF55785">
    <property type="entry name" value="PYP-like sensor domain (PAS domain)"/>
    <property type="match status" value="1"/>
</dbReference>
<dbReference type="PANTHER" id="PTHR43047:SF72">
    <property type="entry name" value="OSMOSENSING HISTIDINE PROTEIN KINASE SLN1"/>
    <property type="match status" value="1"/>
</dbReference>
<dbReference type="PROSITE" id="PS50894">
    <property type="entry name" value="HPT"/>
    <property type="match status" value="1"/>
</dbReference>
<dbReference type="InterPro" id="IPR008207">
    <property type="entry name" value="Sig_transdc_His_kin_Hpt_dom"/>
</dbReference>
<dbReference type="InterPro" id="IPR036097">
    <property type="entry name" value="HisK_dim/P_sf"/>
</dbReference>
<dbReference type="InterPro" id="IPR003661">
    <property type="entry name" value="HisK_dim/P_dom"/>
</dbReference>
<keyword evidence="24" id="KW-1185">Reference proteome</keyword>
<comment type="caution">
    <text evidence="23">The sequence shown here is derived from an EMBL/GenBank/DDBJ whole genome shotgun (WGS) entry which is preliminary data.</text>
</comment>
<dbReference type="InterPro" id="IPR036641">
    <property type="entry name" value="HPT_dom_sf"/>
</dbReference>
<evidence type="ECO:0000256" key="12">
    <source>
        <dbReference type="ARBA" id="ARBA00023012"/>
    </source>
</evidence>
<dbReference type="RefSeq" id="WP_376852367.1">
    <property type="nucleotide sequence ID" value="NZ_JBHSMF010000010.1"/>
</dbReference>
<evidence type="ECO:0000256" key="1">
    <source>
        <dbReference type="ARBA" id="ARBA00000085"/>
    </source>
</evidence>
<dbReference type="Gene3D" id="1.10.287.130">
    <property type="match status" value="1"/>
</dbReference>
<name>A0ABW0NJB8_9BURK</name>
<dbReference type="Gene3D" id="3.40.50.2300">
    <property type="match status" value="1"/>
</dbReference>
<dbReference type="PRINTS" id="PR00344">
    <property type="entry name" value="BCTRLSENSOR"/>
</dbReference>
<evidence type="ECO:0000256" key="6">
    <source>
        <dbReference type="ARBA" id="ARBA00022553"/>
    </source>
</evidence>
<evidence type="ECO:0000256" key="3">
    <source>
        <dbReference type="ARBA" id="ARBA00012438"/>
    </source>
</evidence>
<feature type="domain" description="PAS" evidence="20">
    <location>
        <begin position="181"/>
        <end position="225"/>
    </location>
</feature>
<keyword evidence="4" id="KW-1003">Cell membrane</keyword>
<keyword evidence="10 23" id="KW-0067">ATP-binding</keyword>
<evidence type="ECO:0000256" key="10">
    <source>
        <dbReference type="ARBA" id="ARBA00022840"/>
    </source>
</evidence>
<dbReference type="SMART" id="SM00448">
    <property type="entry name" value="REC"/>
    <property type="match status" value="1"/>
</dbReference>
<dbReference type="Proteomes" id="UP001596037">
    <property type="component" value="Unassembled WGS sequence"/>
</dbReference>
<dbReference type="InterPro" id="IPR000014">
    <property type="entry name" value="PAS"/>
</dbReference>
<dbReference type="SUPFAM" id="SSF47226">
    <property type="entry name" value="Histidine-containing phosphotransfer domain, HPT domain"/>
    <property type="match status" value="1"/>
</dbReference>
<evidence type="ECO:0000256" key="11">
    <source>
        <dbReference type="ARBA" id="ARBA00022989"/>
    </source>
</evidence>
<keyword evidence="7" id="KW-0808">Transferase</keyword>
<dbReference type="SUPFAM" id="SSF52172">
    <property type="entry name" value="CheY-like"/>
    <property type="match status" value="1"/>
</dbReference>
<comment type="subcellular location">
    <subcellularLocation>
        <location evidence="2">Cell inner membrane</location>
        <topology evidence="2">Multi-pass membrane protein</topology>
    </subcellularLocation>
</comment>
<feature type="domain" description="HPt" evidence="22">
    <location>
        <begin position="739"/>
        <end position="839"/>
    </location>
</feature>
<dbReference type="SUPFAM" id="SSF55874">
    <property type="entry name" value="ATPase domain of HSP90 chaperone/DNA topoisomerase II/histidine kinase"/>
    <property type="match status" value="1"/>
</dbReference>
<dbReference type="Pfam" id="PF00512">
    <property type="entry name" value="HisKA"/>
    <property type="match status" value="1"/>
</dbReference>
<evidence type="ECO:0000259" key="22">
    <source>
        <dbReference type="PROSITE" id="PS50894"/>
    </source>
</evidence>
<dbReference type="InterPro" id="IPR000700">
    <property type="entry name" value="PAS-assoc_C"/>
</dbReference>
<feature type="modified residue" description="4-aspartylphosphate" evidence="15">
    <location>
        <position position="628"/>
    </location>
</feature>
<keyword evidence="10 23" id="KW-0547">Nucleotide-binding</keyword>
<dbReference type="CDD" id="cd16922">
    <property type="entry name" value="HATPase_EvgS-ArcB-TorS-like"/>
    <property type="match status" value="1"/>
</dbReference>
<evidence type="ECO:0000313" key="24">
    <source>
        <dbReference type="Proteomes" id="UP001596037"/>
    </source>
</evidence>
<evidence type="ECO:0000256" key="4">
    <source>
        <dbReference type="ARBA" id="ARBA00022475"/>
    </source>
</evidence>
<feature type="modified residue" description="Phosphohistidine" evidence="14">
    <location>
        <position position="778"/>
    </location>
</feature>
<dbReference type="PROSITE" id="PS50110">
    <property type="entry name" value="RESPONSE_REGULATORY"/>
    <property type="match status" value="1"/>
</dbReference>
<dbReference type="Pfam" id="PF02518">
    <property type="entry name" value="HATPase_c"/>
    <property type="match status" value="1"/>
</dbReference>
<dbReference type="InterPro" id="IPR013656">
    <property type="entry name" value="PAS_4"/>
</dbReference>
<feature type="domain" description="Histidine kinase" evidence="18">
    <location>
        <begin position="328"/>
        <end position="546"/>
    </location>
</feature>
<dbReference type="InterPro" id="IPR036890">
    <property type="entry name" value="HATPase_C_sf"/>
</dbReference>
<dbReference type="SMART" id="SM00388">
    <property type="entry name" value="HisKA"/>
    <property type="match status" value="1"/>
</dbReference>
<keyword evidence="8 17" id="KW-0812">Transmembrane</keyword>
<gene>
    <name evidence="23" type="ORF">ACFPOE_21460</name>
</gene>
<evidence type="ECO:0000259" key="20">
    <source>
        <dbReference type="PROSITE" id="PS50112"/>
    </source>
</evidence>
<dbReference type="Gene3D" id="3.30.565.10">
    <property type="entry name" value="Histidine kinase-like ATPase, C-terminal domain"/>
    <property type="match status" value="1"/>
</dbReference>
<comment type="catalytic activity">
    <reaction evidence="1">
        <text>ATP + protein L-histidine = ADP + protein N-phospho-L-histidine.</text>
        <dbReference type="EC" id="2.7.13.3"/>
    </reaction>
</comment>
<evidence type="ECO:0000256" key="9">
    <source>
        <dbReference type="ARBA" id="ARBA00022777"/>
    </source>
</evidence>
<reference evidence="24" key="1">
    <citation type="journal article" date="2019" name="Int. J. Syst. Evol. Microbiol.">
        <title>The Global Catalogue of Microorganisms (GCM) 10K type strain sequencing project: providing services to taxonomists for standard genome sequencing and annotation.</title>
        <authorList>
            <consortium name="The Broad Institute Genomics Platform"/>
            <consortium name="The Broad Institute Genome Sequencing Center for Infectious Disease"/>
            <person name="Wu L."/>
            <person name="Ma J."/>
        </authorList>
    </citation>
    <scope>NUCLEOTIDE SEQUENCE [LARGE SCALE GENOMIC DNA]</scope>
    <source>
        <strain evidence="24">CCUG 57401</strain>
    </source>
</reference>
<dbReference type="Pfam" id="PF01627">
    <property type="entry name" value="Hpt"/>
    <property type="match status" value="1"/>
</dbReference>
<feature type="transmembrane region" description="Helical" evidence="17">
    <location>
        <begin position="12"/>
        <end position="31"/>
    </location>
</feature>
<accession>A0ABW0NJB8</accession>
<dbReference type="PROSITE" id="PS50112">
    <property type="entry name" value="PAS"/>
    <property type="match status" value="1"/>
</dbReference>
<dbReference type="SUPFAM" id="SSF47384">
    <property type="entry name" value="Homodimeric domain of signal transducing histidine kinase"/>
    <property type="match status" value="1"/>
</dbReference>
<dbReference type="PROSITE" id="PS50113">
    <property type="entry name" value="PAC"/>
    <property type="match status" value="1"/>
</dbReference>
<evidence type="ECO:0000256" key="17">
    <source>
        <dbReference type="SAM" id="Phobius"/>
    </source>
</evidence>
<keyword evidence="16" id="KW-0175">Coiled coil</keyword>
<evidence type="ECO:0000256" key="2">
    <source>
        <dbReference type="ARBA" id="ARBA00004429"/>
    </source>
</evidence>
<dbReference type="NCBIfam" id="TIGR00229">
    <property type="entry name" value="sensory_box"/>
    <property type="match status" value="1"/>
</dbReference>
<dbReference type="SMART" id="SM00387">
    <property type="entry name" value="HATPase_c"/>
    <property type="match status" value="1"/>
</dbReference>
<dbReference type="InterPro" id="IPR035965">
    <property type="entry name" value="PAS-like_dom_sf"/>
</dbReference>
<dbReference type="CDD" id="cd00130">
    <property type="entry name" value="PAS"/>
    <property type="match status" value="1"/>
</dbReference>
<protein>
    <recommendedName>
        <fullName evidence="3">histidine kinase</fullName>
        <ecNumber evidence="3">2.7.13.3</ecNumber>
    </recommendedName>
</protein>
<dbReference type="GO" id="GO:0005524">
    <property type="term" value="F:ATP binding"/>
    <property type="evidence" value="ECO:0007669"/>
    <property type="project" value="UniProtKB-KW"/>
</dbReference>
<dbReference type="PROSITE" id="PS50109">
    <property type="entry name" value="HIS_KIN"/>
    <property type="match status" value="1"/>
</dbReference>
<evidence type="ECO:0000256" key="13">
    <source>
        <dbReference type="ARBA" id="ARBA00023136"/>
    </source>
</evidence>
<dbReference type="EMBL" id="JBHSMF010000010">
    <property type="protein sequence ID" value="MFC5500125.1"/>
    <property type="molecule type" value="Genomic_DNA"/>
</dbReference>
<keyword evidence="9" id="KW-0418">Kinase</keyword>
<keyword evidence="5" id="KW-0997">Cell inner membrane</keyword>
<feature type="domain" description="Response regulatory" evidence="19">
    <location>
        <begin position="579"/>
        <end position="693"/>
    </location>
</feature>
<dbReference type="InterPro" id="IPR001789">
    <property type="entry name" value="Sig_transdc_resp-reg_receiver"/>
</dbReference>
<evidence type="ECO:0000313" key="23">
    <source>
        <dbReference type="EMBL" id="MFC5500125.1"/>
    </source>
</evidence>
<dbReference type="Gene3D" id="1.20.120.160">
    <property type="entry name" value="HPT domain"/>
    <property type="match status" value="1"/>
</dbReference>
<evidence type="ECO:0000256" key="15">
    <source>
        <dbReference type="PROSITE-ProRule" id="PRU00169"/>
    </source>
</evidence>
<evidence type="ECO:0000256" key="7">
    <source>
        <dbReference type="ARBA" id="ARBA00022679"/>
    </source>
</evidence>
<dbReference type="InterPro" id="IPR011006">
    <property type="entry name" value="CheY-like_superfamily"/>
</dbReference>
<feature type="domain" description="PAC" evidence="21">
    <location>
        <begin position="258"/>
        <end position="310"/>
    </location>
</feature>
<dbReference type="CDD" id="cd17546">
    <property type="entry name" value="REC_hyHK_CKI1_RcsC-like"/>
    <property type="match status" value="1"/>
</dbReference>
<evidence type="ECO:0000259" key="18">
    <source>
        <dbReference type="PROSITE" id="PS50109"/>
    </source>
</evidence>
<feature type="coiled-coil region" evidence="16">
    <location>
        <begin position="301"/>
        <end position="328"/>
    </location>
</feature>
<keyword evidence="12" id="KW-0902">Two-component regulatory system</keyword>
<keyword evidence="13 17" id="KW-0472">Membrane</keyword>
<sequence>MKLLGTRTYISLGLVSLVSSALLAASFLGLVPDRVGAVREGRIALAESIAATSTAFLSSSDPRRLEDVLRFVQKRNASLLSLGLRQSDGRLVITAGDHARNWLPMDSPRAADSQIMVHLFAGSQPWGELELRFQPLVAPGLLGVLQTPLIPLMALCSLLCFLGFQVYLTRVLRHLDPSQAIPGRVRSALDSLTEGLLVIDQKQAVVLANESFVKLLGRSNEQLMGTDVGAIAWLDDTGQPLVAGQPWTQALEQGVVQRDRQLRLRDAGGAERSFVVNCSPVLGTAGKAGGVLISLEDVTLLQRSQVELRQARDEAEAANRAKSDFLANMSHEIRTPMNAILGFTELLKRGYSKSERESSRYLDTIHSSGRHLLTLINDILDLSKVEAGHLEIESGACMPHLVAQQVVAELSVKAQEKGIGLELAPEGMLPETISSDPARIRQVLLNLVGNAIKFTESGGVTVLLRCSGHQYVMEVRDTGIGIAPERIDAMFEPFTQADASITRRFGGTGLGLAISRKLARALGGDLVAASEPGAGTTLSFSCDAGPLAGVKLLTPAQVLASRQAVAAAPAARWRIPASRVLVVDDGAETRELVTLVLTEQGLWMEEAENGQEALDKVAAGGFDLILMDMNMPVMDGYTAVKTLRARGVATPIVAFSANAMKGYEEEVLAAGCNACLSKPVDIDMLIGCVAGLLGGERLAADPAGVAQLQIPLSAPSPLGMDLAQAHGGATAPIHSRFARHPRLSAIVGKFPDRLRERLGNAQAAHSSGNFDELDRFGHWLAGSAGMMGYDGLTAPARELEARAKAGDAEATAALLARLDAMCDLLVVPQPLAVSGLAAEPAQ</sequence>
<dbReference type="Gene3D" id="3.30.450.20">
    <property type="entry name" value="PAS domain"/>
    <property type="match status" value="1"/>
</dbReference>
<organism evidence="23 24">
    <name type="scientific">Caenimonas terrae</name>
    <dbReference type="NCBI Taxonomy" id="696074"/>
    <lineage>
        <taxon>Bacteria</taxon>
        <taxon>Pseudomonadati</taxon>
        <taxon>Pseudomonadota</taxon>
        <taxon>Betaproteobacteria</taxon>
        <taxon>Burkholderiales</taxon>
        <taxon>Comamonadaceae</taxon>
        <taxon>Caenimonas</taxon>
    </lineage>
</organism>
<keyword evidence="6 15" id="KW-0597">Phosphoprotein</keyword>
<evidence type="ECO:0000256" key="5">
    <source>
        <dbReference type="ARBA" id="ARBA00022519"/>
    </source>
</evidence>
<evidence type="ECO:0000259" key="19">
    <source>
        <dbReference type="PROSITE" id="PS50110"/>
    </source>
</evidence>
<dbReference type="InterPro" id="IPR003594">
    <property type="entry name" value="HATPase_dom"/>
</dbReference>
<evidence type="ECO:0000256" key="16">
    <source>
        <dbReference type="SAM" id="Coils"/>
    </source>
</evidence>
<dbReference type="InterPro" id="IPR004358">
    <property type="entry name" value="Sig_transdc_His_kin-like_C"/>
</dbReference>
<dbReference type="SMART" id="SM00091">
    <property type="entry name" value="PAS"/>
    <property type="match status" value="1"/>
</dbReference>
<evidence type="ECO:0000256" key="8">
    <source>
        <dbReference type="ARBA" id="ARBA00022692"/>
    </source>
</evidence>
<proteinExistence type="predicted"/>
<dbReference type="PANTHER" id="PTHR43047">
    <property type="entry name" value="TWO-COMPONENT HISTIDINE PROTEIN KINASE"/>
    <property type="match status" value="1"/>
</dbReference>
<dbReference type="InterPro" id="IPR005467">
    <property type="entry name" value="His_kinase_dom"/>
</dbReference>
<dbReference type="Pfam" id="PF08448">
    <property type="entry name" value="PAS_4"/>
    <property type="match status" value="1"/>
</dbReference>
<dbReference type="Pfam" id="PF00072">
    <property type="entry name" value="Response_reg"/>
    <property type="match status" value="1"/>
</dbReference>
<evidence type="ECO:0000256" key="14">
    <source>
        <dbReference type="PROSITE-ProRule" id="PRU00110"/>
    </source>
</evidence>